<evidence type="ECO:0000313" key="2">
    <source>
        <dbReference type="EMBL" id="SAI70469.1"/>
    </source>
</evidence>
<proteinExistence type="predicted"/>
<accession>A0A157SJ48</accession>
<evidence type="ECO:0000256" key="1">
    <source>
        <dbReference type="SAM" id="MobiDB-lite"/>
    </source>
</evidence>
<reference evidence="2 3" key="1">
    <citation type="submission" date="2016-04" db="EMBL/GenBank/DDBJ databases">
        <authorList>
            <consortium name="Pathogen Informatics"/>
        </authorList>
    </citation>
    <scope>NUCLEOTIDE SEQUENCE [LARGE SCALE GENOMIC DNA]</scope>
    <source>
        <strain evidence="2 3">H050680373</strain>
    </source>
</reference>
<dbReference type="STRING" id="288768.SAMEA3906486_03112"/>
<dbReference type="Proteomes" id="UP000076848">
    <property type="component" value="Unassembled WGS sequence"/>
</dbReference>
<feature type="region of interest" description="Disordered" evidence="1">
    <location>
        <begin position="109"/>
        <end position="130"/>
    </location>
</feature>
<dbReference type="AlphaFoldDB" id="A0A157SJ48"/>
<dbReference type="RefSeq" id="WP_066128452.1">
    <property type="nucleotide sequence ID" value="NZ_FKIF01000006.1"/>
</dbReference>
<evidence type="ECO:0000313" key="3">
    <source>
        <dbReference type="Proteomes" id="UP000076848"/>
    </source>
</evidence>
<protein>
    <submittedName>
        <fullName evidence="2">Uncharacterized protein</fullName>
    </submittedName>
</protein>
<gene>
    <name evidence="2" type="ORF">SAMEA3906486_03112</name>
</gene>
<name>A0A157SJ48_9BORD</name>
<organism evidence="2 3">
    <name type="scientific">Bordetella ansorpii</name>
    <dbReference type="NCBI Taxonomy" id="288768"/>
    <lineage>
        <taxon>Bacteria</taxon>
        <taxon>Pseudomonadati</taxon>
        <taxon>Pseudomonadota</taxon>
        <taxon>Betaproteobacteria</taxon>
        <taxon>Burkholderiales</taxon>
        <taxon>Alcaligenaceae</taxon>
        <taxon>Bordetella</taxon>
    </lineage>
</organism>
<dbReference type="EMBL" id="FKIF01000006">
    <property type="protein sequence ID" value="SAI70469.1"/>
    <property type="molecule type" value="Genomic_DNA"/>
</dbReference>
<keyword evidence="3" id="KW-1185">Reference proteome</keyword>
<sequence length="130" mass="14025">MQLNEIMLRFGAFGLIGAHYKEMAIVTDPFTNQQTEQIGQPQPIFDNATLAQYMGQALTQAVEHNTSLQADLGAKSADVERLTGELQSSQSDAAALRETVAQLQQQLEALSAQAAPPASEPEQSIEQQPA</sequence>